<keyword evidence="3" id="KW-1185">Reference proteome</keyword>
<proteinExistence type="predicted"/>
<dbReference type="EMBL" id="JAGUCO010000012">
    <property type="protein sequence ID" value="MBS2099615.1"/>
    <property type="molecule type" value="Genomic_DNA"/>
</dbReference>
<feature type="chain" id="PRO_5047133342" description="Lipoprotein" evidence="1">
    <location>
        <begin position="21"/>
        <end position="237"/>
    </location>
</feature>
<name>A0ABS5JXG6_9BACT</name>
<dbReference type="PROSITE" id="PS51257">
    <property type="entry name" value="PROKAR_LIPOPROTEIN"/>
    <property type="match status" value="1"/>
</dbReference>
<evidence type="ECO:0000313" key="3">
    <source>
        <dbReference type="Proteomes" id="UP000708576"/>
    </source>
</evidence>
<keyword evidence="1" id="KW-0732">Signal</keyword>
<dbReference type="Proteomes" id="UP000708576">
    <property type="component" value="Unassembled WGS sequence"/>
</dbReference>
<evidence type="ECO:0008006" key="4">
    <source>
        <dbReference type="Google" id="ProtNLM"/>
    </source>
</evidence>
<evidence type="ECO:0000313" key="2">
    <source>
        <dbReference type="EMBL" id="MBS2099615.1"/>
    </source>
</evidence>
<protein>
    <recommendedName>
        <fullName evidence="4">Lipoprotein</fullName>
    </recommendedName>
</protein>
<feature type="signal peptide" evidence="1">
    <location>
        <begin position="1"/>
        <end position="20"/>
    </location>
</feature>
<gene>
    <name evidence="2" type="ORF">KEM10_15070</name>
</gene>
<dbReference type="RefSeq" id="WP_212216856.1">
    <property type="nucleotide sequence ID" value="NZ_JAGUCO010000012.1"/>
</dbReference>
<reference evidence="2 3" key="1">
    <citation type="journal article" date="2015" name="Int. J. Syst. Evol. Microbiol.">
        <title>Carboxylicivirga linearis sp. nov., isolated from a sea cucumber culture pond.</title>
        <authorList>
            <person name="Wang F.Q."/>
            <person name="Zhou Y.X."/>
            <person name="Lin X.Z."/>
            <person name="Chen G.J."/>
            <person name="Du Z.J."/>
        </authorList>
    </citation>
    <scope>NUCLEOTIDE SEQUENCE [LARGE SCALE GENOMIC DNA]</scope>
    <source>
        <strain evidence="2 3">FB218</strain>
    </source>
</reference>
<accession>A0ABS5JXG6</accession>
<evidence type="ECO:0000256" key="1">
    <source>
        <dbReference type="SAM" id="SignalP"/>
    </source>
</evidence>
<organism evidence="2 3">
    <name type="scientific">Carboxylicivirga linearis</name>
    <dbReference type="NCBI Taxonomy" id="1628157"/>
    <lineage>
        <taxon>Bacteria</taxon>
        <taxon>Pseudomonadati</taxon>
        <taxon>Bacteroidota</taxon>
        <taxon>Bacteroidia</taxon>
        <taxon>Marinilabiliales</taxon>
        <taxon>Marinilabiliaceae</taxon>
        <taxon>Carboxylicivirga</taxon>
    </lineage>
</organism>
<sequence>MKNILAFTLFFLILSSCSDSNPKVVYNDQLDTMSNQIIIDTLAIKVAGLPIHFDSTEYLIYPIGEYKPKTNGRKVFMSSYSSSSSGAAFFYKSKNSVSGDLNNLKFQHIDSIGFSQLTTNQLKIREFSFLGKRRTSCDVQVLIYRVTDKDTNRDLKLDDDDIESLYISDVNGLNFIKLTPEFEELIDWELIKIQSRIYFITSEDIDKNGEFTKSDMLHYYYVDLNKDSRIVVEYNPI</sequence>
<comment type="caution">
    <text evidence="2">The sequence shown here is derived from an EMBL/GenBank/DDBJ whole genome shotgun (WGS) entry which is preliminary data.</text>
</comment>